<dbReference type="Proteomes" id="UP000035050">
    <property type="component" value="Chromosome"/>
</dbReference>
<organism evidence="2 3">
    <name type="scientific">Pandoraea oxalativorans</name>
    <dbReference type="NCBI Taxonomy" id="573737"/>
    <lineage>
        <taxon>Bacteria</taxon>
        <taxon>Pseudomonadati</taxon>
        <taxon>Pseudomonadota</taxon>
        <taxon>Betaproteobacteria</taxon>
        <taxon>Burkholderiales</taxon>
        <taxon>Burkholderiaceae</taxon>
        <taxon>Pandoraea</taxon>
    </lineage>
</organism>
<dbReference type="PROSITE" id="PS51257">
    <property type="entry name" value="PROKAR_LIPOPROTEIN"/>
    <property type="match status" value="1"/>
</dbReference>
<dbReference type="KEGG" id="pox:MB84_08135"/>
<proteinExistence type="predicted"/>
<dbReference type="PATRIC" id="fig|573737.6.peg.2476"/>
<protein>
    <submittedName>
        <fullName evidence="2">Uncharacterized protein</fullName>
    </submittedName>
</protein>
<keyword evidence="1" id="KW-0472">Membrane</keyword>
<keyword evidence="1" id="KW-1133">Transmembrane helix</keyword>
<dbReference type="AlphaFoldDB" id="A0A0E3YAN4"/>
<evidence type="ECO:0000313" key="2">
    <source>
        <dbReference type="EMBL" id="AKC69456.1"/>
    </source>
</evidence>
<evidence type="ECO:0000313" key="3">
    <source>
        <dbReference type="Proteomes" id="UP000035050"/>
    </source>
</evidence>
<evidence type="ECO:0000256" key="1">
    <source>
        <dbReference type="SAM" id="Phobius"/>
    </source>
</evidence>
<keyword evidence="3" id="KW-1185">Reference proteome</keyword>
<dbReference type="HOGENOM" id="CLU_2895434_0_0_4"/>
<name>A0A0E3YAN4_9BURK</name>
<feature type="transmembrane region" description="Helical" evidence="1">
    <location>
        <begin position="39"/>
        <end position="55"/>
    </location>
</feature>
<keyword evidence="1" id="KW-0812">Transmembrane</keyword>
<accession>A0A0E3YAN4</accession>
<dbReference type="OrthoDB" id="8780603at2"/>
<dbReference type="EMBL" id="CP011253">
    <property type="protein sequence ID" value="AKC69456.1"/>
    <property type="molecule type" value="Genomic_DNA"/>
</dbReference>
<dbReference type="RefSeq" id="WP_046290775.1">
    <property type="nucleotide sequence ID" value="NZ_CP011253.3"/>
</dbReference>
<reference evidence="2" key="1">
    <citation type="submission" date="2016-06" db="EMBL/GenBank/DDBJ databases">
        <title>Pandoraea oxalativorans DSM 23570 Genome Sequencing.</title>
        <authorList>
            <person name="Ee R."/>
            <person name="Lim Y.-L."/>
            <person name="Yong D."/>
            <person name="Yin W.-F."/>
            <person name="Chan K.-G."/>
        </authorList>
    </citation>
    <scope>NUCLEOTIDE SEQUENCE</scope>
    <source>
        <strain evidence="2">DSM 23570</strain>
    </source>
</reference>
<gene>
    <name evidence="2" type="ORF">MB84_08135</name>
</gene>
<sequence length="62" mass="6988">MKKQTWIAVWICLFLTVLACIGSTGLGYADYRPLRNFDYFGLGVAWAGFIVTLLMDRRAGRA</sequence>